<sequence length="326" mass="35980">MKSYLSMRYIVMLLIPALIVGYAILQWSKDEPRPKKIIVGVKAVEEIEFWRVLIEGVNTASREFGVDVSVVGPPREIQVDLQIQMLQEAIKQQPDAIVMAAGDYNRLVPTVESIRKAGILLIMIDSAVNGDYAQSLIATDNFNAGQKAAVELAERLPVNAKVAIVSFVQGTSTQIEREQGVRSILEQREGTEIVGTYYSEGMEERAYEITMELLRERPDLDGIVGLNEPSTVGAGRAIGEQGLVGKVKLVGFDSSIKEVKLLEEGVLQSTIVQKPFSIGYLGIKTAVSLIEGDKVSPNVYTDSVIINKDNMYTEENQKLLFPFVEE</sequence>
<gene>
    <name evidence="6" type="ORF">AWU65_25580</name>
</gene>
<protein>
    <submittedName>
        <fullName evidence="6">LacI family transcriptional regulator</fullName>
    </submittedName>
</protein>
<keyword evidence="4" id="KW-0812">Transmembrane</keyword>
<dbReference type="GeneID" id="97555033"/>
<dbReference type="PANTHER" id="PTHR46847:SF1">
    <property type="entry name" value="D-ALLOSE-BINDING PERIPLASMIC PROTEIN-RELATED"/>
    <property type="match status" value="1"/>
</dbReference>
<dbReference type="Pfam" id="PF13407">
    <property type="entry name" value="Peripla_BP_4"/>
    <property type="match status" value="1"/>
</dbReference>
<name>A0A163DWX9_9BACL</name>
<dbReference type="GO" id="GO:0030313">
    <property type="term" value="C:cell envelope"/>
    <property type="evidence" value="ECO:0007669"/>
    <property type="project" value="UniProtKB-SubCell"/>
</dbReference>
<comment type="subcellular location">
    <subcellularLocation>
        <location evidence="1">Cell envelope</location>
    </subcellularLocation>
</comment>
<evidence type="ECO:0000256" key="1">
    <source>
        <dbReference type="ARBA" id="ARBA00004196"/>
    </source>
</evidence>
<dbReference type="OrthoDB" id="6196975at2"/>
<reference evidence="6" key="1">
    <citation type="journal article" date="2016" name="Genome Announc.">
        <title>Draft genomes of two strains of Paenibacillus glucanolyticus with capability to degrade lignocellulose.</title>
        <authorList>
            <person name="Mathews S.L."/>
            <person name="Pawlak J."/>
            <person name="Grunden A.M."/>
        </authorList>
    </citation>
    <scope>NUCLEOTIDE SEQUENCE [LARGE SCALE GENOMIC DNA]</scope>
    <source>
        <strain evidence="6">SLM1</strain>
    </source>
</reference>
<dbReference type="Proteomes" id="UP000076796">
    <property type="component" value="Unassembled WGS sequence"/>
</dbReference>
<feature type="domain" description="Periplasmic binding protein" evidence="5">
    <location>
        <begin position="46"/>
        <end position="294"/>
    </location>
</feature>
<dbReference type="RefSeq" id="WP_063479906.1">
    <property type="nucleotide sequence ID" value="NZ_CP147845.1"/>
</dbReference>
<evidence type="ECO:0000256" key="4">
    <source>
        <dbReference type="SAM" id="Phobius"/>
    </source>
</evidence>
<evidence type="ECO:0000256" key="3">
    <source>
        <dbReference type="ARBA" id="ARBA00022729"/>
    </source>
</evidence>
<dbReference type="PANTHER" id="PTHR46847">
    <property type="entry name" value="D-ALLOSE-BINDING PERIPLASMIC PROTEIN-RELATED"/>
    <property type="match status" value="1"/>
</dbReference>
<dbReference type="GO" id="GO:0030246">
    <property type="term" value="F:carbohydrate binding"/>
    <property type="evidence" value="ECO:0007669"/>
    <property type="project" value="UniProtKB-ARBA"/>
</dbReference>
<dbReference type="SUPFAM" id="SSF53822">
    <property type="entry name" value="Periplasmic binding protein-like I"/>
    <property type="match status" value="1"/>
</dbReference>
<dbReference type="Gene3D" id="3.40.50.2300">
    <property type="match status" value="2"/>
</dbReference>
<evidence type="ECO:0000256" key="2">
    <source>
        <dbReference type="ARBA" id="ARBA00007639"/>
    </source>
</evidence>
<evidence type="ECO:0000313" key="6">
    <source>
        <dbReference type="EMBL" id="KZS43477.1"/>
    </source>
</evidence>
<dbReference type="InterPro" id="IPR028082">
    <property type="entry name" value="Peripla_BP_I"/>
</dbReference>
<keyword evidence="4" id="KW-0472">Membrane</keyword>
<evidence type="ECO:0000259" key="5">
    <source>
        <dbReference type="Pfam" id="PF13407"/>
    </source>
</evidence>
<dbReference type="EMBL" id="LWMH01000002">
    <property type="protein sequence ID" value="KZS43477.1"/>
    <property type="molecule type" value="Genomic_DNA"/>
</dbReference>
<keyword evidence="4" id="KW-1133">Transmembrane helix</keyword>
<dbReference type="CDD" id="cd20006">
    <property type="entry name" value="PBP1_ABC_sugar_binding-like"/>
    <property type="match status" value="1"/>
</dbReference>
<dbReference type="AlphaFoldDB" id="A0A163DWX9"/>
<dbReference type="STRING" id="59843.A3958_24195"/>
<proteinExistence type="inferred from homology"/>
<keyword evidence="3" id="KW-0732">Signal</keyword>
<feature type="transmembrane region" description="Helical" evidence="4">
    <location>
        <begin position="6"/>
        <end position="25"/>
    </location>
</feature>
<accession>A0A163DWX9</accession>
<keyword evidence="7" id="KW-1185">Reference proteome</keyword>
<evidence type="ECO:0000313" key="7">
    <source>
        <dbReference type="Proteomes" id="UP000076796"/>
    </source>
</evidence>
<comment type="caution">
    <text evidence="6">The sequence shown here is derived from an EMBL/GenBank/DDBJ whole genome shotgun (WGS) entry which is preliminary data.</text>
</comment>
<organism evidence="6 7">
    <name type="scientific">Paenibacillus glucanolyticus</name>
    <dbReference type="NCBI Taxonomy" id="59843"/>
    <lineage>
        <taxon>Bacteria</taxon>
        <taxon>Bacillati</taxon>
        <taxon>Bacillota</taxon>
        <taxon>Bacilli</taxon>
        <taxon>Bacillales</taxon>
        <taxon>Paenibacillaceae</taxon>
        <taxon>Paenibacillus</taxon>
    </lineage>
</organism>
<dbReference type="InterPro" id="IPR025997">
    <property type="entry name" value="SBP_2_dom"/>
</dbReference>
<comment type="similarity">
    <text evidence="2">Belongs to the bacterial solute-binding protein 2 family.</text>
</comment>